<evidence type="ECO:0008006" key="3">
    <source>
        <dbReference type="Google" id="ProtNLM"/>
    </source>
</evidence>
<dbReference type="SUPFAM" id="SSF64288">
    <property type="entry name" value="Chorismate lyase-like"/>
    <property type="match status" value="1"/>
</dbReference>
<dbReference type="InterPro" id="IPR007440">
    <property type="entry name" value="Chorismate--pyruvate_lyase"/>
</dbReference>
<proteinExistence type="predicted"/>
<dbReference type="InterPro" id="IPR028978">
    <property type="entry name" value="Chorismate_lyase_/UTRA_dom_sf"/>
</dbReference>
<keyword evidence="2" id="KW-1185">Reference proteome</keyword>
<comment type="caution">
    <text evidence="1">The sequence shown here is derived from an EMBL/GenBank/DDBJ whole genome shotgun (WGS) entry which is preliminary data.</text>
</comment>
<name>A0ABQ6F1P0_9VIBR</name>
<gene>
    <name evidence="1" type="ORF">GCM10007938_29390</name>
</gene>
<sequence length="157" mass="17825">MSIINEALVPEVLKYRGSLTRVLKSACSNFNIQALSQSKQSPFYMREVLLCDGEAPLVWAKSYLSSNDVATVQAFLQLQGKSLGEQLLFTEGSVSRGDYQFISYRRLRSGSRIQNDFCEGIGRVSKFSWQEHPTTLMLLEVFRYDALNVLEEIKLSK</sequence>
<dbReference type="Proteomes" id="UP001157138">
    <property type="component" value="Unassembled WGS sequence"/>
</dbReference>
<reference evidence="2" key="1">
    <citation type="journal article" date="2019" name="Int. J. Syst. Evol. Microbiol.">
        <title>The Global Catalogue of Microorganisms (GCM) 10K type strain sequencing project: providing services to taxonomists for standard genome sequencing and annotation.</title>
        <authorList>
            <consortium name="The Broad Institute Genomics Platform"/>
            <consortium name="The Broad Institute Genome Sequencing Center for Infectious Disease"/>
            <person name="Wu L."/>
            <person name="Ma J."/>
        </authorList>
    </citation>
    <scope>NUCLEOTIDE SEQUENCE [LARGE SCALE GENOMIC DNA]</scope>
    <source>
        <strain evidence="2">NBRC 108723</strain>
    </source>
</reference>
<evidence type="ECO:0000313" key="1">
    <source>
        <dbReference type="EMBL" id="GLT19157.1"/>
    </source>
</evidence>
<accession>A0ABQ6F1P0</accession>
<dbReference type="Pfam" id="PF04345">
    <property type="entry name" value="Chor_lyase"/>
    <property type="match status" value="1"/>
</dbReference>
<dbReference type="EMBL" id="BSPW01000067">
    <property type="protein sequence ID" value="GLT19157.1"/>
    <property type="molecule type" value="Genomic_DNA"/>
</dbReference>
<organism evidence="1 2">
    <name type="scientific">Vibrio zhanjiangensis</name>
    <dbReference type="NCBI Taxonomy" id="1046128"/>
    <lineage>
        <taxon>Bacteria</taxon>
        <taxon>Pseudomonadati</taxon>
        <taxon>Pseudomonadota</taxon>
        <taxon>Gammaproteobacteria</taxon>
        <taxon>Vibrionales</taxon>
        <taxon>Vibrionaceae</taxon>
        <taxon>Vibrio</taxon>
    </lineage>
</organism>
<protein>
    <recommendedName>
        <fullName evidence="3">Chorismate lyase</fullName>
    </recommendedName>
</protein>
<evidence type="ECO:0000313" key="2">
    <source>
        <dbReference type="Proteomes" id="UP001157138"/>
    </source>
</evidence>
<dbReference type="Gene3D" id="3.40.1410.10">
    <property type="entry name" value="Chorismate lyase-like"/>
    <property type="match status" value="1"/>
</dbReference>